<organism evidence="5">
    <name type="scientific">hydrothermal vent metagenome</name>
    <dbReference type="NCBI Taxonomy" id="652676"/>
    <lineage>
        <taxon>unclassified sequences</taxon>
        <taxon>metagenomes</taxon>
        <taxon>ecological metagenomes</taxon>
    </lineage>
</organism>
<dbReference type="PANTHER" id="PTHR10061:SF0">
    <property type="entry name" value="S-FORMYLGLUTATHIONE HYDROLASE"/>
    <property type="match status" value="1"/>
</dbReference>
<dbReference type="SUPFAM" id="SSF53474">
    <property type="entry name" value="alpha/beta-Hydrolases"/>
    <property type="match status" value="1"/>
</dbReference>
<reference evidence="5" key="1">
    <citation type="submission" date="2018-06" db="EMBL/GenBank/DDBJ databases">
        <authorList>
            <person name="Zhirakovskaya E."/>
        </authorList>
    </citation>
    <scope>NUCLEOTIDE SEQUENCE</scope>
</reference>
<dbReference type="Gene3D" id="3.40.50.1820">
    <property type="entry name" value="alpha/beta hydrolase"/>
    <property type="match status" value="1"/>
</dbReference>
<dbReference type="EC" id="3.1.2.12" evidence="2"/>
<keyword evidence="4 5" id="KW-0378">Hydrolase</keyword>
<comment type="similarity">
    <text evidence="1">Belongs to the esterase D family.</text>
</comment>
<dbReference type="InterPro" id="IPR029058">
    <property type="entry name" value="AB_hydrolase_fold"/>
</dbReference>
<gene>
    <name evidence="5" type="ORF">MNBD_GAMMA17-255</name>
</gene>
<proteinExistence type="inferred from homology"/>
<evidence type="ECO:0000256" key="3">
    <source>
        <dbReference type="ARBA" id="ARBA00022487"/>
    </source>
</evidence>
<dbReference type="EMBL" id="UOFQ01000123">
    <property type="protein sequence ID" value="VAW89179.1"/>
    <property type="molecule type" value="Genomic_DNA"/>
</dbReference>
<evidence type="ECO:0000313" key="5">
    <source>
        <dbReference type="EMBL" id="VAW89179.1"/>
    </source>
</evidence>
<evidence type="ECO:0000256" key="2">
    <source>
        <dbReference type="ARBA" id="ARBA00012479"/>
    </source>
</evidence>
<dbReference type="Pfam" id="PF00756">
    <property type="entry name" value="Esterase"/>
    <property type="match status" value="1"/>
</dbReference>
<dbReference type="InterPro" id="IPR000801">
    <property type="entry name" value="Esterase-like"/>
</dbReference>
<dbReference type="GO" id="GO:0052689">
    <property type="term" value="F:carboxylic ester hydrolase activity"/>
    <property type="evidence" value="ECO:0007669"/>
    <property type="project" value="UniProtKB-KW"/>
</dbReference>
<dbReference type="PANTHER" id="PTHR10061">
    <property type="entry name" value="S-FORMYLGLUTATHIONE HYDROLASE"/>
    <property type="match status" value="1"/>
</dbReference>
<dbReference type="GO" id="GO:0046294">
    <property type="term" value="P:formaldehyde catabolic process"/>
    <property type="evidence" value="ECO:0007669"/>
    <property type="project" value="InterPro"/>
</dbReference>
<accession>A0A3B0ZT24</accession>
<dbReference type="FunFam" id="3.40.50.1820:FF:000002">
    <property type="entry name" value="S-formylglutathione hydrolase"/>
    <property type="match status" value="1"/>
</dbReference>
<dbReference type="GO" id="GO:0005829">
    <property type="term" value="C:cytosol"/>
    <property type="evidence" value="ECO:0007669"/>
    <property type="project" value="TreeGrafter"/>
</dbReference>
<sequence>MEQLKTHSKIRCFDGWLYNCSHHSASCSSEMRFAIFLPPQAETEPVPALYWLSGLSCTEENFMAKGGAQRLASELGVALIAADTSPRNTGIAGEDDNWDLGSGAGFYVNATQPGWCEHYQMYDYVTQELPVLIETQFAVDPSRKSIFGHSMGGHGALIAALKNPSLYRSVSAFSPICAPSHCPWGEKAFGNYLGADHTAWAAYDATLLVQDHILENTILIDQGNADAFLDQQLNPLAFKAACEVSGQALTLRFHDGYDHSYFFIATFMEDHLRFHANYLLDQR</sequence>
<protein>
    <recommendedName>
        <fullName evidence="2">S-formylglutathione hydrolase</fullName>
        <ecNumber evidence="2">3.1.2.12</ecNumber>
    </recommendedName>
</protein>
<dbReference type="InterPro" id="IPR014186">
    <property type="entry name" value="S-formylglutathione_hydrol"/>
</dbReference>
<dbReference type="NCBIfam" id="TIGR02821">
    <property type="entry name" value="fghA_ester_D"/>
    <property type="match status" value="1"/>
</dbReference>
<name>A0A3B0ZT24_9ZZZZ</name>
<dbReference type="GO" id="GO:0018738">
    <property type="term" value="F:S-formylglutathione hydrolase activity"/>
    <property type="evidence" value="ECO:0007669"/>
    <property type="project" value="UniProtKB-EC"/>
</dbReference>
<keyword evidence="3" id="KW-0719">Serine esterase</keyword>
<dbReference type="AlphaFoldDB" id="A0A3B0ZT24"/>
<evidence type="ECO:0000256" key="4">
    <source>
        <dbReference type="ARBA" id="ARBA00022801"/>
    </source>
</evidence>
<evidence type="ECO:0000256" key="1">
    <source>
        <dbReference type="ARBA" id="ARBA00005622"/>
    </source>
</evidence>